<gene>
    <name evidence="1" type="ORF">TKK_014658</name>
</gene>
<dbReference type="Pfam" id="PF20925">
    <property type="entry name" value="Htt_bridge"/>
    <property type="match status" value="1"/>
</dbReference>
<name>A0ABD2WBQ6_9HYME</name>
<dbReference type="InterPro" id="IPR024613">
    <property type="entry name" value="Huntingtin_N_HEAT_rpt-2"/>
</dbReference>
<dbReference type="PANTHER" id="PTHR10170">
    <property type="entry name" value="HUNTINGTON DISEASE PROTEIN"/>
    <property type="match status" value="1"/>
</dbReference>
<organism evidence="1 2">
    <name type="scientific">Trichogramma kaykai</name>
    <dbReference type="NCBI Taxonomy" id="54128"/>
    <lineage>
        <taxon>Eukaryota</taxon>
        <taxon>Metazoa</taxon>
        <taxon>Ecdysozoa</taxon>
        <taxon>Arthropoda</taxon>
        <taxon>Hexapoda</taxon>
        <taxon>Insecta</taxon>
        <taxon>Pterygota</taxon>
        <taxon>Neoptera</taxon>
        <taxon>Endopterygota</taxon>
        <taxon>Hymenoptera</taxon>
        <taxon>Apocrita</taxon>
        <taxon>Proctotrupomorpha</taxon>
        <taxon>Chalcidoidea</taxon>
        <taxon>Trichogrammatidae</taxon>
        <taxon>Trichogramma</taxon>
    </lineage>
</organism>
<sequence>MDSDKIFIGFVMKQFEFIEEGHIPQTELLLPKIVDFLVRLSYEKYHSKMIIGMPKIIQLCDGLMASGQAPQTHCIPALVPVVEEMFLMKNPPSNPNEEKELETTREVLMSMMLRLAEYPAIIELIARCLTESRGSNCGNGEEKWRRWSRQALDTILPMLSSRKVRLEFNEANFALIKLFSAASPTVFRPVDPLLKVLLAVPPSINQSSHDLPSATVVDFQRWLVTVNSSLLAIVSYAKEEAMLSRLADVAITFPELADILMLKSDVKRSLSGDPLNVSGRMEPELIIPPERILARFLLRAVEMIATVLLDVIQGSAVKFLNCQGDFKDENQLVQQSGLFLQLCIHMFETGSHCKVANASMQLLSGRDIPENEQFSLDHSNATMISIGKNCPIISCQWVYLLTLLGYDRIKFWSEMIGPPSSKDHEVSLNTLIHRRASLILFCDYICENISDSESLRWFLANHSSAAVKMSEEEPVRELVTVAVHRESESSGLFLSALEIDPSTDKPVYVKRLLRCLEAVHQAQSGKVLKILVPSLLTTKYLVLSRLAAKLASRRVELLLTMGKDEVLIHLSGDELKNIFTALEKKALAKKHGALVGLLNKLATVHYDLQPLNLELKKSSVFNDIKSFKLDRTWFFSQVKARCCTSCISYGCYESALLLSHLNVNECLDIFSSSSFDIKLLQECVIIGARLTAVGIQKLELDGADKYREPSEHMLFTATKQSIIQQITSILNKLEKPHEIFVPLAEKVNSYTSSLVTRLEDPEFRQIIFNLIPAVTAYSKWSSKLERPIEPDYAEPLSHFSILCLEICQSFIYNYPSAGQVSPHELDFALRCAKVILQNPDVNAFLSSSRQYSLTCSAASALDTIVRYFCKNHSCAEPDQIYENCHGLQDAMACESTREYATACLQMSGLVAWLERRQRSNDKKSENDDIPMFFYDSIKSVIVSVARQQLVNSFVLMPPLLWRQGCDIVGSGPTKCNFALFLTEPNYIPDLEILEEFMYRISLLGWTSRQQFEEIWMVLLGVLNVSQLQNNRSEQMDSASSLSHTASLAVQAITSLLVQTLVLPTPGNPSNGRVIRHPRDPQLSLQKKSTKRLFYVQELLLWRLNTSDCDLPELEHIFNRGNLEPRSSEKDQAFSQLSVSYLWCQCSLHADKLSSSVLKLKKRRDNALANSALDVNSCLYFLLDLYNSWLSPSAKIPLRLLHELIKSLLFVSDLFSERSHFQWMLESCLDLWKAQIADDEILRRYLILAICKSVAVLTPLDTETLDKVRRIVDNSLKCGSISMRMATLHGTLYILQSAVLADCEETMSTVHSASIEYITRHLNGTADNRVSSQSQEHQCLLWALVFFLLEHAESTPPEVEAPAVLGMIMSLVSSASISSSLHRMLLQGLERLVATRSVLGKVSEQIVKISLDRLRQSNPVLSLPALQLFLTCMYIESAERFNKAEEEEEVASAGEGLAAADALEPEVLVRSIERSSAIFDKIKKAYPLEVEILCDVLAEVLIDFFPPMDILTKVIGEFLSPQQPYPRLMSAIVFKVCEKAGSSAQLSLLQTWVVFSIQNFIQSLPLIMSTWCLSCFFLSSSTNPWLRALFPHVQSRIGKYEAEDKKILCIAALDFYSQLPSDSQRETFVKTFEEASKEPGSPFADILACL</sequence>
<comment type="caution">
    <text evidence="1">The sequence shown here is derived from an EMBL/GenBank/DDBJ whole genome shotgun (WGS) entry which is preliminary data.</text>
</comment>
<evidence type="ECO:0008006" key="3">
    <source>
        <dbReference type="Google" id="ProtNLM"/>
    </source>
</evidence>
<dbReference type="InterPro" id="IPR048413">
    <property type="entry name" value="Htt_C-HEAT_rpt"/>
</dbReference>
<evidence type="ECO:0000313" key="2">
    <source>
        <dbReference type="Proteomes" id="UP001627154"/>
    </source>
</evidence>
<dbReference type="InterPro" id="IPR000091">
    <property type="entry name" value="Huntingtin"/>
</dbReference>
<dbReference type="Pfam" id="PF20927">
    <property type="entry name" value="Htt_C-HEAT"/>
    <property type="match status" value="2"/>
</dbReference>
<reference evidence="1 2" key="1">
    <citation type="journal article" date="2024" name="bioRxiv">
        <title>A reference genome for Trichogramma kaykai: A tiny desert-dwelling parasitoid wasp with competing sex-ratio distorters.</title>
        <authorList>
            <person name="Culotta J."/>
            <person name="Lindsey A.R."/>
        </authorList>
    </citation>
    <scope>NUCLEOTIDE SEQUENCE [LARGE SCALE GENOMIC DNA]</scope>
    <source>
        <strain evidence="1 2">KSX58</strain>
    </source>
</reference>
<dbReference type="EMBL" id="JBJJXI010000117">
    <property type="protein sequence ID" value="KAL3390502.1"/>
    <property type="molecule type" value="Genomic_DNA"/>
</dbReference>
<dbReference type="Proteomes" id="UP001627154">
    <property type="component" value="Unassembled WGS sequence"/>
</dbReference>
<dbReference type="PANTHER" id="PTHR10170:SF10">
    <property type="entry name" value="HUNTINGTIN"/>
    <property type="match status" value="1"/>
</dbReference>
<dbReference type="InterPro" id="IPR048412">
    <property type="entry name" value="Htt_bridge"/>
</dbReference>
<dbReference type="Pfam" id="PF12372">
    <property type="entry name" value="Htt_N-HEAT"/>
    <property type="match status" value="1"/>
</dbReference>
<protein>
    <recommendedName>
        <fullName evidence="3">Huntingtin</fullName>
    </recommendedName>
</protein>
<dbReference type="InterPro" id="IPR028426">
    <property type="entry name" value="Huntingtin_fam"/>
</dbReference>
<dbReference type="PRINTS" id="PR00375">
    <property type="entry name" value="HUNTINGTIN"/>
</dbReference>
<keyword evidence="2" id="KW-1185">Reference proteome</keyword>
<evidence type="ECO:0000313" key="1">
    <source>
        <dbReference type="EMBL" id="KAL3390502.1"/>
    </source>
</evidence>
<proteinExistence type="predicted"/>
<accession>A0ABD2WBQ6</accession>